<evidence type="ECO:0000256" key="2">
    <source>
        <dbReference type="ARBA" id="ARBA00012485"/>
    </source>
</evidence>
<reference evidence="8" key="2">
    <citation type="submission" date="2025-08" db="UniProtKB">
        <authorList>
            <consortium name="Ensembl"/>
        </authorList>
    </citation>
    <scope>IDENTIFICATION</scope>
    <source>
        <strain evidence="8">Isolate ISIS603380</strain>
    </source>
</reference>
<feature type="domain" description="HECT" evidence="7">
    <location>
        <begin position="630"/>
        <end position="913"/>
    </location>
</feature>
<sequence>IWVCQNVVKYSCLFVKQLNGPERLTCLFQIKRLMSLCCRLLQNCNDDSLNVALPMRMLEVFSSENTYLPVLQDASYVVSVIEQILHYMIQNGYYRSLYLLINSKLPPSIEYSDLSRVPVAKILLENVLKPLHFTYNSCPEGARQQVFTAFTEELLAAPFTDQIFHFLLPALADVQTAFPYEAFLSALLLIERKCSDTSAGAPWLFYFVLTVGESYLGTLSEEGLLVYLRVLQTFLSQLPVSSAHTSCHDSASGSEDESEDADKQLGSPEGGRLSIPYITEECLKKLDTKQQTNTLLNMVWRDSASEEVFTMMASICHMLMVQHRMMVPKVPLLYSLAFNARFLRHLWFLISSMTTRMITGSMVPLLQVISRGSPMSFEDSSRIIPLFYLFSSLFSHSLISIHDNEFFGDPIEVVGQRQSSMMPFTLEELIVLSRCLRDACLGIIKLAYPETKPEVREEYVTAFQSIGVTTNSEMQQCIQMEQKRWIQLFKVITNLVKMLKSRDTRRNFCPPNHWLSEQEDIKADKVTQLYVPSSRNVWRFRRMGRIGPLQSTLDEGLTAAPETLLIGRAVSNVMNLPLHHTAETVEIFQRLIYADKQEVQGDGPFLDGINVTIRRNYIYEDAYDKLSPENEPDLKKRIRVHLLNAHGLDEAGIDGGGIFREFLNELLKSGFNPNQGFFKTTNEGLLYPNPAAQMLVGDSFARHYYFLGRMLGKALYENMLVELPFASFFLSKLLGTSADVDIHHLASLDPEVYKNLLFLKSYEGDVEELGLNFTVVNNDLGEAQVVELKFGGKDIPVTSANRIAYIHLVADYRLNKQIRQHCLAFRQGLANVVNLEWLRMFDQQEIQVLISGAQVPISLEDLKSFTNYSGGYSADHPVIKIFWRVVEGFTDAEKRKLLKFVTSCSRPPLLGFK</sequence>
<dbReference type="AlphaFoldDB" id="G3TUE0"/>
<keyword evidence="9" id="KW-1185">Reference proteome</keyword>
<comment type="catalytic activity">
    <reaction evidence="1">
        <text>S-ubiquitinyl-[E2 ubiquitin-conjugating enzyme]-L-cysteine + [acceptor protein]-L-lysine = [E2 ubiquitin-conjugating enzyme]-L-cysteine + N(6)-ubiquitinyl-[acceptor protein]-L-lysine.</text>
        <dbReference type="EC" id="2.3.2.26"/>
    </reaction>
</comment>
<keyword evidence="3" id="KW-0808">Transferase</keyword>
<reference evidence="8 9" key="1">
    <citation type="submission" date="2009-06" db="EMBL/GenBank/DDBJ databases">
        <title>The Genome Sequence of Loxodonta africana (African elephant).</title>
        <authorList>
            <person name="Di Palma F."/>
            <person name="Heiman D."/>
            <person name="Young S."/>
            <person name="Johnson J."/>
            <person name="Lander E.S."/>
            <person name="Lindblad-Toh K."/>
        </authorList>
    </citation>
    <scope>NUCLEOTIDE SEQUENCE [LARGE SCALE GENOMIC DNA]</scope>
    <source>
        <strain evidence="8 9">Isolate ISIS603380</strain>
    </source>
</reference>
<dbReference type="FunFam" id="3.90.1750.10:FF:000014">
    <property type="entry name" value="Putative Ubiquitin-protein ligase E3C"/>
    <property type="match status" value="1"/>
</dbReference>
<dbReference type="InterPro" id="IPR000569">
    <property type="entry name" value="HECT_dom"/>
</dbReference>
<dbReference type="Gene3D" id="3.30.2160.10">
    <property type="entry name" value="Hect, E3 ligase catalytic domain"/>
    <property type="match status" value="1"/>
</dbReference>
<dbReference type="HOGENOM" id="CLU_002173_2_1_1"/>
<dbReference type="CDD" id="cd00078">
    <property type="entry name" value="HECTc"/>
    <property type="match status" value="1"/>
</dbReference>
<dbReference type="PANTHER" id="PTHR45700">
    <property type="entry name" value="UBIQUITIN-PROTEIN LIGASE E3C"/>
    <property type="match status" value="1"/>
</dbReference>
<dbReference type="InterPro" id="IPR035983">
    <property type="entry name" value="Hect_E3_ubiquitin_ligase"/>
</dbReference>
<dbReference type="GeneTree" id="ENSGT00940000156321"/>
<evidence type="ECO:0000256" key="5">
    <source>
        <dbReference type="PROSITE-ProRule" id="PRU00104"/>
    </source>
</evidence>
<evidence type="ECO:0000259" key="7">
    <source>
        <dbReference type="PROSITE" id="PS50237"/>
    </source>
</evidence>
<dbReference type="GO" id="GO:0006511">
    <property type="term" value="P:ubiquitin-dependent protein catabolic process"/>
    <property type="evidence" value="ECO:0007669"/>
    <property type="project" value="TreeGrafter"/>
</dbReference>
<evidence type="ECO:0000256" key="3">
    <source>
        <dbReference type="ARBA" id="ARBA00022679"/>
    </source>
</evidence>
<organism evidence="8 9">
    <name type="scientific">Loxodonta africana</name>
    <name type="common">African elephant</name>
    <dbReference type="NCBI Taxonomy" id="9785"/>
    <lineage>
        <taxon>Eukaryota</taxon>
        <taxon>Metazoa</taxon>
        <taxon>Chordata</taxon>
        <taxon>Craniata</taxon>
        <taxon>Vertebrata</taxon>
        <taxon>Euteleostomi</taxon>
        <taxon>Mammalia</taxon>
        <taxon>Eutheria</taxon>
        <taxon>Afrotheria</taxon>
        <taxon>Proboscidea</taxon>
        <taxon>Elephantidae</taxon>
        <taxon>Loxodonta</taxon>
    </lineage>
</organism>
<evidence type="ECO:0000256" key="4">
    <source>
        <dbReference type="ARBA" id="ARBA00022786"/>
    </source>
</evidence>
<dbReference type="SMART" id="SM00119">
    <property type="entry name" value="HECTc"/>
    <property type="match status" value="1"/>
</dbReference>
<dbReference type="PROSITE" id="PS50237">
    <property type="entry name" value="HECT"/>
    <property type="match status" value="1"/>
</dbReference>
<keyword evidence="4 5" id="KW-0833">Ubl conjugation pathway</keyword>
<dbReference type="Ensembl" id="ENSLAFT00000034794.1">
    <property type="protein sequence ID" value="ENSLAFP00000019198.1"/>
    <property type="gene ID" value="ENSLAFG00000003403.4"/>
</dbReference>
<dbReference type="Gene3D" id="3.30.2410.10">
    <property type="entry name" value="Hect, E3 ligase catalytic domain"/>
    <property type="match status" value="1"/>
</dbReference>
<accession>G3TUE0</accession>
<feature type="region of interest" description="Disordered" evidence="6">
    <location>
        <begin position="246"/>
        <end position="273"/>
    </location>
</feature>
<name>G3TUE0_LOXAF</name>
<gene>
    <name evidence="8" type="primary">UBE3C</name>
</gene>
<dbReference type="InterPro" id="IPR044611">
    <property type="entry name" value="E3A/B/C-like"/>
</dbReference>
<comment type="caution">
    <text evidence="5">Lacks conserved residue(s) required for the propagation of feature annotation.</text>
</comment>
<evidence type="ECO:0000313" key="9">
    <source>
        <dbReference type="Proteomes" id="UP000007646"/>
    </source>
</evidence>
<dbReference type="Gene3D" id="3.90.1750.10">
    <property type="entry name" value="Hect, E3 ligase catalytic domains"/>
    <property type="match status" value="1"/>
</dbReference>
<dbReference type="SUPFAM" id="SSF56204">
    <property type="entry name" value="Hect, E3 ligase catalytic domain"/>
    <property type="match status" value="1"/>
</dbReference>
<dbReference type="FunFam" id="3.30.2160.10:FF:000002">
    <property type="entry name" value="Putative Ubiquitin-protein ligase E3C"/>
    <property type="match status" value="1"/>
</dbReference>
<evidence type="ECO:0000256" key="6">
    <source>
        <dbReference type="SAM" id="MobiDB-lite"/>
    </source>
</evidence>
<dbReference type="Proteomes" id="UP000007646">
    <property type="component" value="Unassembled WGS sequence"/>
</dbReference>
<dbReference type="PANTHER" id="PTHR45700:SF2">
    <property type="entry name" value="UBIQUITIN-PROTEIN LIGASE E3C"/>
    <property type="match status" value="1"/>
</dbReference>
<dbReference type="Pfam" id="PF00632">
    <property type="entry name" value="HECT"/>
    <property type="match status" value="1"/>
</dbReference>
<proteinExistence type="predicted"/>
<dbReference type="EC" id="2.3.2.26" evidence="2"/>
<reference evidence="8" key="3">
    <citation type="submission" date="2025-09" db="UniProtKB">
        <authorList>
            <consortium name="Ensembl"/>
        </authorList>
    </citation>
    <scope>IDENTIFICATION</scope>
    <source>
        <strain evidence="8">Isolate ISIS603380</strain>
    </source>
</reference>
<evidence type="ECO:0000313" key="8">
    <source>
        <dbReference type="Ensembl" id="ENSLAFP00000019198.1"/>
    </source>
</evidence>
<dbReference type="GO" id="GO:0061630">
    <property type="term" value="F:ubiquitin protein ligase activity"/>
    <property type="evidence" value="ECO:0007669"/>
    <property type="project" value="UniProtKB-EC"/>
</dbReference>
<protein>
    <recommendedName>
        <fullName evidence="2">HECT-type E3 ubiquitin transferase</fullName>
        <ecNumber evidence="2">2.3.2.26</ecNumber>
    </recommendedName>
</protein>
<dbReference type="GO" id="GO:0000209">
    <property type="term" value="P:protein polyubiquitination"/>
    <property type="evidence" value="ECO:0007669"/>
    <property type="project" value="InterPro"/>
</dbReference>
<evidence type="ECO:0000256" key="1">
    <source>
        <dbReference type="ARBA" id="ARBA00000885"/>
    </source>
</evidence>